<feature type="domain" description="Aminoglycoside phosphotransferase" evidence="1">
    <location>
        <begin position="28"/>
        <end position="255"/>
    </location>
</feature>
<reference evidence="2 3" key="1">
    <citation type="submission" date="2020-08" db="EMBL/GenBank/DDBJ databases">
        <title>Novel species isolated from subtropical streams in China.</title>
        <authorList>
            <person name="Lu H."/>
        </authorList>
    </citation>
    <scope>NUCLEOTIDE SEQUENCE [LARGE SCALE GENOMIC DNA]</scope>
    <source>
        <strain evidence="2 3">KACC 16656</strain>
    </source>
</reference>
<keyword evidence="3" id="KW-1185">Reference proteome</keyword>
<name>A0ABR6X168_9BURK</name>
<protein>
    <submittedName>
        <fullName evidence="2">Phosphotransferase</fullName>
    </submittedName>
</protein>
<dbReference type="Pfam" id="PF01636">
    <property type="entry name" value="APH"/>
    <property type="match status" value="1"/>
</dbReference>
<dbReference type="RefSeq" id="WP_186921714.1">
    <property type="nucleotide sequence ID" value="NZ_JACOFW010000003.1"/>
</dbReference>
<dbReference type="Gene3D" id="3.90.1200.10">
    <property type="match status" value="1"/>
</dbReference>
<evidence type="ECO:0000259" key="1">
    <source>
        <dbReference type="Pfam" id="PF01636"/>
    </source>
</evidence>
<organism evidence="2 3">
    <name type="scientific">Undibacterium seohonense</name>
    <dbReference type="NCBI Taxonomy" id="1344950"/>
    <lineage>
        <taxon>Bacteria</taxon>
        <taxon>Pseudomonadati</taxon>
        <taxon>Pseudomonadota</taxon>
        <taxon>Betaproteobacteria</taxon>
        <taxon>Burkholderiales</taxon>
        <taxon>Oxalobacteraceae</taxon>
        <taxon>Undibacterium</taxon>
    </lineage>
</organism>
<dbReference type="SUPFAM" id="SSF56112">
    <property type="entry name" value="Protein kinase-like (PK-like)"/>
    <property type="match status" value="1"/>
</dbReference>
<gene>
    <name evidence="2" type="ORF">H8K52_04650</name>
</gene>
<dbReference type="Proteomes" id="UP000648257">
    <property type="component" value="Unassembled WGS sequence"/>
</dbReference>
<comment type="caution">
    <text evidence="2">The sequence shown here is derived from an EMBL/GenBank/DDBJ whole genome shotgun (WGS) entry which is preliminary data.</text>
</comment>
<dbReference type="InterPro" id="IPR011009">
    <property type="entry name" value="Kinase-like_dom_sf"/>
</dbReference>
<dbReference type="EMBL" id="JACOFW010000003">
    <property type="protein sequence ID" value="MBC3806634.1"/>
    <property type="molecule type" value="Genomic_DNA"/>
</dbReference>
<evidence type="ECO:0000313" key="3">
    <source>
        <dbReference type="Proteomes" id="UP000648257"/>
    </source>
</evidence>
<dbReference type="InterPro" id="IPR002575">
    <property type="entry name" value="Aminoglycoside_PTrfase"/>
</dbReference>
<sequence length="364" mass="41765">MFLTAANLAHYLLDSGLVDVADIVDGDFKVIEAGQNNRNFKVVVGNNRGKFLKQVQSFQDLHRSSIQREADCYRWAQGFPLWANLMPTLVRYDQSRYCLILELLSASENLREFYNKHREFPESIAGLLGDALSVYHSIKIDLDSTETNLPKLSNKVPWIFTYHKVSYFPANSLSGGAVQFGDVLRSLPTLQTHLERLFDIWRSSDLIHADIKWDNCLIQQVEHEQRLKIIDWELVQMGDVRWDVGSVFQSYLSFWVMCSYRDSSLSTQQLIDDTVANMPKMFASIRAFWNNYRSARNEGSTENDVCLKTCLEFAAVRMLQTAFESLYHCSEMSPHAYALLDLSQQVLRDPTQAAVDLFGLTEDV</sequence>
<accession>A0ABR6X168</accession>
<proteinExistence type="predicted"/>
<evidence type="ECO:0000313" key="2">
    <source>
        <dbReference type="EMBL" id="MBC3806634.1"/>
    </source>
</evidence>